<protein>
    <submittedName>
        <fullName evidence="2">RNA polymerase factor sigma-32</fullName>
    </submittedName>
</protein>
<dbReference type="InterPro" id="IPR050813">
    <property type="entry name" value="Sigma-70_Factor"/>
</dbReference>
<dbReference type="SUPFAM" id="SSF88946">
    <property type="entry name" value="Sigma2 domain of RNA polymerase sigma factors"/>
    <property type="match status" value="1"/>
</dbReference>
<evidence type="ECO:0000313" key="3">
    <source>
        <dbReference type="Proteomes" id="UP000259610"/>
    </source>
</evidence>
<organism evidence="2 3">
    <name type="scientific">Hyphomonas adhaerens</name>
    <dbReference type="NCBI Taxonomy" id="81029"/>
    <lineage>
        <taxon>Bacteria</taxon>
        <taxon>Pseudomonadati</taxon>
        <taxon>Pseudomonadota</taxon>
        <taxon>Alphaproteobacteria</taxon>
        <taxon>Hyphomonadales</taxon>
        <taxon>Hyphomonadaceae</taxon>
        <taxon>Hyphomonas</taxon>
    </lineage>
</organism>
<dbReference type="AlphaFoldDB" id="A0A3B9GXH4"/>
<dbReference type="PANTHER" id="PTHR30376:SF3">
    <property type="entry name" value="RNA POLYMERASE SIGMA FACTOR RPOH"/>
    <property type="match status" value="1"/>
</dbReference>
<dbReference type="InterPro" id="IPR009042">
    <property type="entry name" value="RNA_pol_sigma70_r1_2"/>
</dbReference>
<feature type="domain" description="RNA polymerase sigma-70 region 1.2" evidence="1">
    <location>
        <begin position="3"/>
        <end position="28"/>
    </location>
</feature>
<accession>A0A3B9GXH4</accession>
<reference evidence="2 3" key="1">
    <citation type="journal article" date="2018" name="Nat. Biotechnol.">
        <title>A standardized bacterial taxonomy based on genome phylogeny substantially revises the tree of life.</title>
        <authorList>
            <person name="Parks D.H."/>
            <person name="Chuvochina M."/>
            <person name="Waite D.W."/>
            <person name="Rinke C."/>
            <person name="Skarshewski A."/>
            <person name="Chaumeil P.A."/>
            <person name="Hugenholtz P."/>
        </authorList>
    </citation>
    <scope>NUCLEOTIDE SEQUENCE [LARGE SCALE GENOMIC DNA]</scope>
    <source>
        <strain evidence="2">UBA8733</strain>
    </source>
</reference>
<dbReference type="Pfam" id="PF00140">
    <property type="entry name" value="Sigma70_r1_2"/>
    <property type="match status" value="1"/>
</dbReference>
<gene>
    <name evidence="2" type="ORF">DCG58_06005</name>
</gene>
<dbReference type="GO" id="GO:0016987">
    <property type="term" value="F:sigma factor activity"/>
    <property type="evidence" value="ECO:0007669"/>
    <property type="project" value="InterPro"/>
</dbReference>
<name>A0A3B9GXH4_9PROT</name>
<comment type="caution">
    <text evidence="2">The sequence shown here is derived from an EMBL/GenBank/DDBJ whole genome shotgun (WGS) entry which is preliminary data.</text>
</comment>
<sequence>SRYLTEIRKFPMLEKNEEFMLARRWREQEDTQAAEKMVTSHLRLVAKIAMGYR</sequence>
<dbReference type="GO" id="GO:0003677">
    <property type="term" value="F:DNA binding"/>
    <property type="evidence" value="ECO:0007669"/>
    <property type="project" value="InterPro"/>
</dbReference>
<dbReference type="InterPro" id="IPR013325">
    <property type="entry name" value="RNA_pol_sigma_r2"/>
</dbReference>
<evidence type="ECO:0000313" key="2">
    <source>
        <dbReference type="EMBL" id="HAE26694.1"/>
    </source>
</evidence>
<feature type="non-terminal residue" evidence="2">
    <location>
        <position position="53"/>
    </location>
</feature>
<dbReference type="PANTHER" id="PTHR30376">
    <property type="entry name" value="SIGMA FACTOR RPOH HEAT SHOCK RELATED"/>
    <property type="match status" value="1"/>
</dbReference>
<dbReference type="GO" id="GO:0006352">
    <property type="term" value="P:DNA-templated transcription initiation"/>
    <property type="evidence" value="ECO:0007669"/>
    <property type="project" value="InterPro"/>
</dbReference>
<evidence type="ECO:0000259" key="1">
    <source>
        <dbReference type="Pfam" id="PF00140"/>
    </source>
</evidence>
<proteinExistence type="predicted"/>
<dbReference type="Proteomes" id="UP000259610">
    <property type="component" value="Unassembled WGS sequence"/>
</dbReference>
<feature type="non-terminal residue" evidence="2">
    <location>
        <position position="1"/>
    </location>
</feature>
<dbReference type="EMBL" id="DMAN01000129">
    <property type="protein sequence ID" value="HAE26694.1"/>
    <property type="molecule type" value="Genomic_DNA"/>
</dbReference>